<comment type="subunit">
    <text evidence="5 7">Monomer.</text>
</comment>
<evidence type="ECO:0000313" key="9">
    <source>
        <dbReference type="Proteomes" id="UP000260983"/>
    </source>
</evidence>
<dbReference type="InterPro" id="IPR000850">
    <property type="entry name" value="Adenylat/UMP-CMP_kin"/>
</dbReference>
<dbReference type="PRINTS" id="PR00094">
    <property type="entry name" value="ADENYLTKNASE"/>
</dbReference>
<dbReference type="CDD" id="cd01428">
    <property type="entry name" value="ADK"/>
    <property type="match status" value="1"/>
</dbReference>
<comment type="domain">
    <text evidence="5">Consists of three domains, a large central CORE domain and two small peripheral domains, NMPbind and LID, which undergo movements during catalysis. The LID domain closes over the site of phosphoryl transfer upon ATP binding. Assembling and dissambling the active center during each catalytic cycle provides an effective means to prevent ATP hydrolysis.</text>
</comment>
<evidence type="ECO:0000256" key="4">
    <source>
        <dbReference type="ARBA" id="ARBA00022777"/>
    </source>
</evidence>
<dbReference type="GO" id="GO:0044209">
    <property type="term" value="P:AMP salvage"/>
    <property type="evidence" value="ECO:0007669"/>
    <property type="project" value="UniProtKB-UniRule"/>
</dbReference>
<dbReference type="PANTHER" id="PTHR23359">
    <property type="entry name" value="NUCLEOTIDE KINASE"/>
    <property type="match status" value="1"/>
</dbReference>
<dbReference type="GO" id="GO:0005524">
    <property type="term" value="F:ATP binding"/>
    <property type="evidence" value="ECO:0007669"/>
    <property type="project" value="UniProtKB-UniRule"/>
</dbReference>
<dbReference type="AlphaFoldDB" id="A0A3E5BCV2"/>
<evidence type="ECO:0000256" key="7">
    <source>
        <dbReference type="RuleBase" id="RU003331"/>
    </source>
</evidence>
<comment type="caution">
    <text evidence="8">The sequence shown here is derived from an EMBL/GenBank/DDBJ whole genome shotgun (WGS) entry which is preliminary data.</text>
</comment>
<keyword evidence="1 5" id="KW-0808">Transferase</keyword>
<dbReference type="GO" id="GO:0004017">
    <property type="term" value="F:AMP kinase activity"/>
    <property type="evidence" value="ECO:0007669"/>
    <property type="project" value="UniProtKB-UniRule"/>
</dbReference>
<dbReference type="RefSeq" id="WP_117724390.1">
    <property type="nucleotide sequence ID" value="NZ_CAUGNI010000031.1"/>
</dbReference>
<dbReference type="Proteomes" id="UP000260983">
    <property type="component" value="Unassembled WGS sequence"/>
</dbReference>
<feature type="binding site" evidence="5">
    <location>
        <position position="173"/>
    </location>
    <ligand>
        <name>ATP</name>
        <dbReference type="ChEBI" id="CHEBI:30616"/>
    </ligand>
</feature>
<dbReference type="InterPro" id="IPR033690">
    <property type="entry name" value="Adenylat_kinase_CS"/>
</dbReference>
<proteinExistence type="inferred from homology"/>
<feature type="binding site" evidence="5">
    <location>
        <begin position="86"/>
        <end position="89"/>
    </location>
    <ligand>
        <name>AMP</name>
        <dbReference type="ChEBI" id="CHEBI:456215"/>
    </ligand>
</feature>
<dbReference type="HAMAP" id="MF_00235">
    <property type="entry name" value="Adenylate_kinase_Adk"/>
    <property type="match status" value="1"/>
</dbReference>
<evidence type="ECO:0000256" key="6">
    <source>
        <dbReference type="RuleBase" id="RU003330"/>
    </source>
</evidence>
<dbReference type="SUPFAM" id="SSF52540">
    <property type="entry name" value="P-loop containing nucleoside triphosphate hydrolases"/>
    <property type="match status" value="1"/>
</dbReference>
<feature type="binding site" evidence="5">
    <location>
        <position position="37"/>
    </location>
    <ligand>
        <name>AMP</name>
        <dbReference type="ChEBI" id="CHEBI:456215"/>
    </ligand>
</feature>
<comment type="similarity">
    <text evidence="5 6">Belongs to the adenylate kinase family.</text>
</comment>
<dbReference type="PROSITE" id="PS00113">
    <property type="entry name" value="ADENYLATE_KINASE"/>
    <property type="match status" value="1"/>
</dbReference>
<dbReference type="GO" id="GO:0005737">
    <property type="term" value="C:cytoplasm"/>
    <property type="evidence" value="ECO:0007669"/>
    <property type="project" value="UniProtKB-SubCell"/>
</dbReference>
<comment type="catalytic activity">
    <reaction evidence="5 7">
        <text>AMP + ATP = 2 ADP</text>
        <dbReference type="Rhea" id="RHEA:12973"/>
        <dbReference type="ChEBI" id="CHEBI:30616"/>
        <dbReference type="ChEBI" id="CHEBI:456215"/>
        <dbReference type="ChEBI" id="CHEBI:456216"/>
        <dbReference type="EC" id="2.7.4.3"/>
    </reaction>
</comment>
<dbReference type="NCBIfam" id="NF011104">
    <property type="entry name" value="PRK14531.1"/>
    <property type="match status" value="1"/>
</dbReference>
<dbReference type="NCBIfam" id="NF011105">
    <property type="entry name" value="PRK14532.1"/>
    <property type="match status" value="1"/>
</dbReference>
<protein>
    <recommendedName>
        <fullName evidence="5 7">Adenylate kinase</fullName>
        <shortName evidence="5">AK</shortName>
        <ecNumber evidence="5 7">2.7.4.3</ecNumber>
    </recommendedName>
    <alternativeName>
        <fullName evidence="5">ATP-AMP transphosphorylase</fullName>
    </alternativeName>
    <alternativeName>
        <fullName evidence="5">ATP:AMP phosphotransferase</fullName>
    </alternativeName>
    <alternativeName>
        <fullName evidence="5">Adenylate monophosphate kinase</fullName>
    </alternativeName>
</protein>
<feature type="binding site" evidence="5">
    <location>
        <begin position="11"/>
        <end position="16"/>
    </location>
    <ligand>
        <name>ATP</name>
        <dbReference type="ChEBI" id="CHEBI:30616"/>
    </ligand>
</feature>
<feature type="binding site" evidence="5">
    <location>
        <position position="134"/>
    </location>
    <ligand>
        <name>AMP</name>
        <dbReference type="ChEBI" id="CHEBI:456215"/>
    </ligand>
</feature>
<organism evidence="8 9">
    <name type="scientific">Bacteroides oleiciplenus</name>
    <dbReference type="NCBI Taxonomy" id="626931"/>
    <lineage>
        <taxon>Bacteria</taxon>
        <taxon>Pseudomonadati</taxon>
        <taxon>Bacteroidota</taxon>
        <taxon>Bacteroidia</taxon>
        <taxon>Bacteroidales</taxon>
        <taxon>Bacteroidaceae</taxon>
        <taxon>Bacteroides</taxon>
    </lineage>
</organism>
<dbReference type="Gene3D" id="3.40.50.300">
    <property type="entry name" value="P-loop containing nucleotide triphosphate hydrolases"/>
    <property type="match status" value="1"/>
</dbReference>
<keyword evidence="2 5" id="KW-0545">Nucleotide biosynthesis</keyword>
<feature type="binding site" evidence="5">
    <location>
        <begin position="58"/>
        <end position="60"/>
    </location>
    <ligand>
        <name>AMP</name>
        <dbReference type="ChEBI" id="CHEBI:456215"/>
    </ligand>
</feature>
<gene>
    <name evidence="5" type="primary">adk</name>
    <name evidence="8" type="ORF">DXB65_12255</name>
</gene>
<dbReference type="EC" id="2.7.4.3" evidence="5 7"/>
<keyword evidence="5 7" id="KW-0067">ATP-binding</keyword>
<dbReference type="Pfam" id="PF00406">
    <property type="entry name" value="ADK"/>
    <property type="match status" value="1"/>
</dbReference>
<dbReference type="NCBIfam" id="NF001381">
    <property type="entry name" value="PRK00279.1-3"/>
    <property type="match status" value="1"/>
</dbReference>
<reference evidence="8 9" key="1">
    <citation type="submission" date="2018-08" db="EMBL/GenBank/DDBJ databases">
        <title>A genome reference for cultivated species of the human gut microbiota.</title>
        <authorList>
            <person name="Zou Y."/>
            <person name="Xue W."/>
            <person name="Luo G."/>
        </authorList>
    </citation>
    <scope>NUCLEOTIDE SEQUENCE [LARGE SCALE GENOMIC DNA]</scope>
    <source>
        <strain evidence="8 9">OM05-15BH</strain>
    </source>
</reference>
<evidence type="ECO:0000313" key="8">
    <source>
        <dbReference type="EMBL" id="RGN35384.1"/>
    </source>
</evidence>
<feature type="binding site" evidence="5">
    <location>
        <position position="32"/>
    </location>
    <ligand>
        <name>AMP</name>
        <dbReference type="ChEBI" id="CHEBI:456215"/>
    </ligand>
</feature>
<comment type="subcellular location">
    <subcellularLocation>
        <location evidence="5 7">Cytoplasm</location>
    </subcellularLocation>
</comment>
<keyword evidence="3 5" id="KW-0547">Nucleotide-binding</keyword>
<feature type="binding site" evidence="5">
    <location>
        <position position="128"/>
    </location>
    <ligand>
        <name>ATP</name>
        <dbReference type="ChEBI" id="CHEBI:30616"/>
    </ligand>
</feature>
<evidence type="ECO:0000256" key="3">
    <source>
        <dbReference type="ARBA" id="ARBA00022741"/>
    </source>
</evidence>
<dbReference type="InterPro" id="IPR027417">
    <property type="entry name" value="P-loop_NTPase"/>
</dbReference>
<dbReference type="UniPathway" id="UPA00588">
    <property type="reaction ID" value="UER00649"/>
</dbReference>
<name>A0A3E5BCV2_9BACE</name>
<comment type="caution">
    <text evidence="5">Lacks conserved residue(s) required for the propagation of feature annotation.</text>
</comment>
<feature type="binding site" evidence="5">
    <location>
        <position position="145"/>
    </location>
    <ligand>
        <name>AMP</name>
        <dbReference type="ChEBI" id="CHEBI:456215"/>
    </ligand>
</feature>
<comment type="function">
    <text evidence="5">Catalyzes the reversible transfer of the terminal phosphate group between ATP and AMP. Plays an important role in cellular energy homeostasis and in adenine nucleotide metabolism.</text>
</comment>
<feature type="region of interest" description="NMP" evidence="5">
    <location>
        <begin position="31"/>
        <end position="60"/>
    </location>
</feature>
<comment type="pathway">
    <text evidence="5">Purine metabolism; AMP biosynthesis via salvage pathway; AMP from ADP: step 1/1.</text>
</comment>
<evidence type="ECO:0000256" key="1">
    <source>
        <dbReference type="ARBA" id="ARBA00022679"/>
    </source>
</evidence>
<evidence type="ECO:0000256" key="5">
    <source>
        <dbReference type="HAMAP-Rule" id="MF_00235"/>
    </source>
</evidence>
<accession>A0A3E5BCV2</accession>
<sequence>MLNIVIFGAPGSGKGTQSEKIVEKYGINHISTGDVLRAEIKNGTELGKTAKSYIDQGQLIPDELMIDILASVFDSFQDSKGVIFDGFPRTIAQAEALKKMLAERKQSVSVMLDLDVPEEELMVRLIKRGKDSGRADDNEETIKKRLAVYHSQTSPLIDWYKQEGQYQHIKGLGKLEEIFADVCTAINSSVVSSK</sequence>
<keyword evidence="4 5" id="KW-0418">Kinase</keyword>
<evidence type="ECO:0000256" key="2">
    <source>
        <dbReference type="ARBA" id="ARBA00022727"/>
    </source>
</evidence>
<feature type="binding site" evidence="5">
    <location>
        <position position="93"/>
    </location>
    <ligand>
        <name>AMP</name>
        <dbReference type="ChEBI" id="CHEBI:456215"/>
    </ligand>
</feature>
<dbReference type="NCBIfam" id="NF011100">
    <property type="entry name" value="PRK14527.1"/>
    <property type="match status" value="1"/>
</dbReference>
<dbReference type="EMBL" id="QSUL01000007">
    <property type="protein sequence ID" value="RGN35384.1"/>
    <property type="molecule type" value="Genomic_DNA"/>
</dbReference>
<keyword evidence="5" id="KW-0963">Cytoplasm</keyword>